<gene>
    <name evidence="15" type="ORF">CCH79_00019055</name>
</gene>
<evidence type="ECO:0000313" key="15">
    <source>
        <dbReference type="EMBL" id="PWA19465.1"/>
    </source>
</evidence>
<feature type="transmembrane region" description="Helical" evidence="13">
    <location>
        <begin position="32"/>
        <end position="52"/>
    </location>
</feature>
<feature type="transmembrane region" description="Helical" evidence="13">
    <location>
        <begin position="143"/>
        <end position="163"/>
    </location>
</feature>
<dbReference type="Proteomes" id="UP000250572">
    <property type="component" value="Unassembled WGS sequence"/>
</dbReference>
<keyword evidence="8" id="KW-1015">Disulfide bond</keyword>
<organism evidence="15 16">
    <name type="scientific">Gambusia affinis</name>
    <name type="common">Western mosquitofish</name>
    <name type="synonym">Heterandria affinis</name>
    <dbReference type="NCBI Taxonomy" id="33528"/>
    <lineage>
        <taxon>Eukaryota</taxon>
        <taxon>Metazoa</taxon>
        <taxon>Chordata</taxon>
        <taxon>Craniata</taxon>
        <taxon>Vertebrata</taxon>
        <taxon>Euteleostomi</taxon>
        <taxon>Actinopterygii</taxon>
        <taxon>Neopterygii</taxon>
        <taxon>Teleostei</taxon>
        <taxon>Neoteleostei</taxon>
        <taxon>Acanthomorphata</taxon>
        <taxon>Ovalentaria</taxon>
        <taxon>Atherinomorphae</taxon>
        <taxon>Cyprinodontiformes</taxon>
        <taxon>Poeciliidae</taxon>
        <taxon>Poeciliinae</taxon>
        <taxon>Gambusia</taxon>
    </lineage>
</organism>
<evidence type="ECO:0000256" key="3">
    <source>
        <dbReference type="ARBA" id="ARBA00022475"/>
    </source>
</evidence>
<evidence type="ECO:0000313" key="16">
    <source>
        <dbReference type="Proteomes" id="UP000250572"/>
    </source>
</evidence>
<dbReference type="PANTHER" id="PTHR24234:SF10">
    <property type="entry name" value="G-PROTEIN COUPLED RECEPTOR 4"/>
    <property type="match status" value="1"/>
</dbReference>
<dbReference type="PROSITE" id="PS00237">
    <property type="entry name" value="G_PROTEIN_RECEP_F1_1"/>
    <property type="match status" value="1"/>
</dbReference>
<feature type="domain" description="G-protein coupled receptors family 1 profile" evidence="14">
    <location>
        <begin position="43"/>
        <end position="295"/>
    </location>
</feature>
<feature type="transmembrane region" description="Helical" evidence="13">
    <location>
        <begin position="234"/>
        <end position="255"/>
    </location>
</feature>
<dbReference type="FunFam" id="1.20.1070.10:FF:000065">
    <property type="entry name" value="G-protein coupled receptor 4"/>
    <property type="match status" value="1"/>
</dbReference>
<dbReference type="PRINTS" id="PR00237">
    <property type="entry name" value="GPCRRHODOPSN"/>
</dbReference>
<dbReference type="PRINTS" id="PR01147">
    <property type="entry name" value="GPR4RECEPTOR"/>
</dbReference>
<dbReference type="SUPFAM" id="SSF81321">
    <property type="entry name" value="Family A G protein-coupled receptor-like"/>
    <property type="match status" value="1"/>
</dbReference>
<dbReference type="STRING" id="33528.ENSGAFP00000005330"/>
<evidence type="ECO:0000256" key="1">
    <source>
        <dbReference type="ARBA" id="ARBA00004651"/>
    </source>
</evidence>
<evidence type="ECO:0000256" key="5">
    <source>
        <dbReference type="ARBA" id="ARBA00022989"/>
    </source>
</evidence>
<keyword evidence="7 13" id="KW-0472">Membrane</keyword>
<comment type="subcellular location">
    <subcellularLocation>
        <location evidence="1">Cell membrane</location>
        <topology evidence="1">Multi-pass membrane protein</topology>
    </subcellularLocation>
</comment>
<reference evidence="15 16" key="1">
    <citation type="journal article" date="2018" name="G3 (Bethesda)">
        <title>A High-Quality Reference Genome for the Invasive Mosquitofish Gambusia affinis Using a Chicago Library.</title>
        <authorList>
            <person name="Hoffberg S.L."/>
            <person name="Troendle N.J."/>
            <person name="Glenn T.C."/>
            <person name="Mahmud O."/>
            <person name="Louha S."/>
            <person name="Chalopin D."/>
            <person name="Bennetzen J.L."/>
            <person name="Mauricio R."/>
        </authorList>
    </citation>
    <scope>NUCLEOTIDE SEQUENCE [LARGE SCALE GENOMIC DNA]</scope>
    <source>
        <strain evidence="15">NE01/NJP1002.9</strain>
        <tissue evidence="15">Muscle</tissue>
    </source>
</reference>
<dbReference type="Gene3D" id="1.20.1070.10">
    <property type="entry name" value="Rhodopsin 7-helix transmembrane proteins"/>
    <property type="match status" value="1"/>
</dbReference>
<dbReference type="PROSITE" id="PS50262">
    <property type="entry name" value="G_PROTEIN_RECEP_F1_2"/>
    <property type="match status" value="1"/>
</dbReference>
<feature type="transmembrane region" description="Helical" evidence="13">
    <location>
        <begin position="64"/>
        <end position="83"/>
    </location>
</feature>
<dbReference type="Pfam" id="PF00001">
    <property type="entry name" value="7tm_1"/>
    <property type="match status" value="1"/>
</dbReference>
<dbReference type="GO" id="GO:0010447">
    <property type="term" value="P:response to acidic pH"/>
    <property type="evidence" value="ECO:0007669"/>
    <property type="project" value="UniProtKB-ARBA"/>
</dbReference>
<evidence type="ECO:0000256" key="10">
    <source>
        <dbReference type="ARBA" id="ARBA00023180"/>
    </source>
</evidence>
<comment type="caution">
    <text evidence="15">The sequence shown here is derived from an EMBL/GenBank/DDBJ whole genome shotgun (WGS) entry which is preliminary data.</text>
</comment>
<dbReference type="EMBL" id="NHOQ01002107">
    <property type="protein sequence ID" value="PWA19465.1"/>
    <property type="molecule type" value="Genomic_DNA"/>
</dbReference>
<dbReference type="AlphaFoldDB" id="A0A315VJY2"/>
<keyword evidence="11 12" id="KW-0807">Transducer</keyword>
<evidence type="ECO:0000256" key="2">
    <source>
        <dbReference type="ARBA" id="ARBA00010663"/>
    </source>
</evidence>
<sequence>MTSANRAPHRTMCNISFCNVDSKVDQFFQPTLYIIVIVLGLPTNCMALWAAYMQVRQRNELGIYLINLSVADLLYIITLPLWIDYFLHHDNWIHGQESCKLFGFIFYTNIYVSIAFLCCISLDRYLAVAYPLRFVKVRRIKTAVCVSAIIWIIEIIANSAPLFHDELFQDRFNHTFCFEKYPMQDWVAGMNLYRTFLGFLAPWTAMLVAYRGILAAVRCNVSTERQEKAKIQRLALSLILIVLLCFGPYHMLLLVRSVMFLNKPCDCNSEETLFAAYHVALALTSLNCVADPILYCFVNEGARNDVSRALYAIMSSACQRRSSSSPSHADILNAGSVTMETPLSTKKPSCVYVDGRKQSSYKTELLAMKEECLQMTILAVKKPFTIKRCRVGPGSDSRRRLMFDIKKVSDPPLSSSFEVEGLEQPSPCDSSIQLLQTSQQQLANTRLSSSCFSEVAAAFRQLRCGVEASCLGFATYSQSWRDSAVCLSWRCEMGWDSGLPSRRERITRPSVVSRFPAPPPAASQRRDALNARLQHLHRVSRTARLFLRVFLQLRTRAARRHPGVSSSAPPGARTGQPH</sequence>
<evidence type="ECO:0000256" key="11">
    <source>
        <dbReference type="ARBA" id="ARBA00023224"/>
    </source>
</evidence>
<dbReference type="GO" id="GO:0005886">
    <property type="term" value="C:plasma membrane"/>
    <property type="evidence" value="ECO:0007669"/>
    <property type="project" value="UniProtKB-SubCell"/>
</dbReference>
<keyword evidence="10" id="KW-0325">Glycoprotein</keyword>
<keyword evidence="9 12" id="KW-0675">Receptor</keyword>
<dbReference type="PANTHER" id="PTHR24234">
    <property type="entry name" value="LYSOPHOSPHATIDIC ACID RECEPTOR 5/SPHINGOSYLPHOSPHORYLCHOLINE RECEPTOR"/>
    <property type="match status" value="1"/>
</dbReference>
<keyword evidence="3" id="KW-1003">Cell membrane</keyword>
<evidence type="ECO:0000256" key="13">
    <source>
        <dbReference type="SAM" id="Phobius"/>
    </source>
</evidence>
<evidence type="ECO:0000259" key="14">
    <source>
        <dbReference type="PROSITE" id="PS50262"/>
    </source>
</evidence>
<name>A0A315VJY2_GAMAF</name>
<evidence type="ECO:0000256" key="7">
    <source>
        <dbReference type="ARBA" id="ARBA00023136"/>
    </source>
</evidence>
<feature type="transmembrane region" description="Helical" evidence="13">
    <location>
        <begin position="103"/>
        <end position="122"/>
    </location>
</feature>
<dbReference type="InterPro" id="IPR002276">
    <property type="entry name" value="GPR4_orph"/>
</dbReference>
<keyword evidence="4 12" id="KW-0812">Transmembrane</keyword>
<dbReference type="GO" id="GO:0007189">
    <property type="term" value="P:adenylate cyclase-activating G protein-coupled receptor signaling pathway"/>
    <property type="evidence" value="ECO:0007669"/>
    <property type="project" value="UniProtKB-ARBA"/>
</dbReference>
<protein>
    <recommendedName>
        <fullName evidence="14">G-protein coupled receptors family 1 profile domain-containing protein</fullName>
    </recommendedName>
</protein>
<dbReference type="GO" id="GO:0004930">
    <property type="term" value="F:G protein-coupled receptor activity"/>
    <property type="evidence" value="ECO:0007669"/>
    <property type="project" value="UniProtKB-KW"/>
</dbReference>
<feature type="transmembrane region" description="Helical" evidence="13">
    <location>
        <begin position="192"/>
        <end position="213"/>
    </location>
</feature>
<evidence type="ECO:0000256" key="8">
    <source>
        <dbReference type="ARBA" id="ARBA00023157"/>
    </source>
</evidence>
<dbReference type="InterPro" id="IPR017452">
    <property type="entry name" value="GPCR_Rhodpsn_7TM"/>
</dbReference>
<comment type="similarity">
    <text evidence="2 12">Belongs to the G-protein coupled receptor 1 family.</text>
</comment>
<proteinExistence type="inferred from homology"/>
<accession>A0A315VJY2</accession>
<evidence type="ECO:0000256" key="4">
    <source>
        <dbReference type="ARBA" id="ARBA00022692"/>
    </source>
</evidence>
<evidence type="ECO:0000256" key="6">
    <source>
        <dbReference type="ARBA" id="ARBA00023040"/>
    </source>
</evidence>
<keyword evidence="5 13" id="KW-1133">Transmembrane helix</keyword>
<dbReference type="InterPro" id="IPR000276">
    <property type="entry name" value="GPCR_Rhodpsn"/>
</dbReference>
<dbReference type="CDD" id="cd15366">
    <property type="entry name" value="7tmA_GPR4"/>
    <property type="match status" value="1"/>
</dbReference>
<keyword evidence="16" id="KW-1185">Reference proteome</keyword>
<evidence type="ECO:0000256" key="9">
    <source>
        <dbReference type="ARBA" id="ARBA00023170"/>
    </source>
</evidence>
<keyword evidence="6 12" id="KW-0297">G-protein coupled receptor</keyword>
<evidence type="ECO:0000256" key="12">
    <source>
        <dbReference type="RuleBase" id="RU000688"/>
    </source>
</evidence>